<dbReference type="InterPro" id="IPR000873">
    <property type="entry name" value="AMP-dep_synth/lig_dom"/>
</dbReference>
<dbReference type="SUPFAM" id="SSF56801">
    <property type="entry name" value="Acetyl-CoA synthetase-like"/>
    <property type="match status" value="1"/>
</dbReference>
<dbReference type="EC" id="6.2.1.3" evidence="4"/>
<dbReference type="RefSeq" id="WP_126703012.1">
    <property type="nucleotide sequence ID" value="NZ_CP034593.1"/>
</dbReference>
<feature type="region of interest" description="Disordered" evidence="1">
    <location>
        <begin position="562"/>
        <end position="613"/>
    </location>
</feature>
<feature type="domain" description="AMP-dependent synthetase/ligase" evidence="2">
    <location>
        <begin position="26"/>
        <end position="413"/>
    </location>
</feature>
<organism evidence="4 5">
    <name type="scientific">Flaviflexus ciconiae</name>
    <dbReference type="NCBI Taxonomy" id="2496867"/>
    <lineage>
        <taxon>Bacteria</taxon>
        <taxon>Bacillati</taxon>
        <taxon>Actinomycetota</taxon>
        <taxon>Actinomycetes</taxon>
        <taxon>Actinomycetales</taxon>
        <taxon>Actinomycetaceae</taxon>
        <taxon>Flaviflexus</taxon>
    </lineage>
</organism>
<feature type="compositionally biased region" description="Low complexity" evidence="1">
    <location>
        <begin position="597"/>
        <end position="613"/>
    </location>
</feature>
<dbReference type="KEGG" id="flh:EJ997_01510"/>
<dbReference type="Gene3D" id="3.40.50.12780">
    <property type="entry name" value="N-terminal domain of ligase-like"/>
    <property type="match status" value="1"/>
</dbReference>
<evidence type="ECO:0000313" key="4">
    <source>
        <dbReference type="EMBL" id="AZQ76203.1"/>
    </source>
</evidence>
<dbReference type="Gene3D" id="3.30.300.30">
    <property type="match status" value="1"/>
</dbReference>
<dbReference type="InterPro" id="IPR025110">
    <property type="entry name" value="AMP-bd_C"/>
</dbReference>
<dbReference type="Pfam" id="PF00501">
    <property type="entry name" value="AMP-binding"/>
    <property type="match status" value="1"/>
</dbReference>
<dbReference type="PANTHER" id="PTHR43767">
    <property type="entry name" value="LONG-CHAIN-FATTY-ACID--COA LIGASE"/>
    <property type="match status" value="1"/>
</dbReference>
<evidence type="ECO:0000259" key="2">
    <source>
        <dbReference type="Pfam" id="PF00501"/>
    </source>
</evidence>
<protein>
    <submittedName>
        <fullName evidence="4">Long-chain fatty acid--CoA ligase</fullName>
        <ecNumber evidence="4">6.2.1.3</ecNumber>
    </submittedName>
</protein>
<sequence>MARAHYPAGVPDEIELPTVPLTDLLDRAVAAFPKRHAIDFIGQKTSYEELSELVKKTASMLSLAGVKKGDVVAAILPNCPQHVALAYATWSLGATLAEHNPLAKTSELIAQLDNHGGKIVVGWEKTLTDLADHLPGRTIFAVNLTAALPKRSQMLLKLPIKAAKAQKKKMRGRVPDHVYSFEKMVASAPASFVGETPGMDDVAVYLHTGGTTGVPKAVCLTHMNLMSNYTQVITWLHEFKRGEETIASILPFFHAFGMMLSLVLSIGLGATQDILPSFDPKMLIAANKRHPITFFGGVPPMYEKILAEIGDDPNPFTKLRYSVSGAMALLPELAAQWEEKTDSLVIEGYGMTESSPVLSGSPVSPARRPSTLGLPFPSVDAKVVNPDNIEEEMPLGEVGELLVRGPNVFVGYLNQPEETAATLIDGEWLRTGDLVRWDDGFLVMADRRKEMIIRSGFNVYPSQVEEAVRSMPGIRDVAVVGMPDGSAGEAVVAALVLEPGASIDLENVRKWTQDKLSNYSMPKSIAVFDELPRSQLGKVMRRSVREQLDDLELQAGQWRKKLSETGDELRERASEFRHRMDSSREKPAGNANAPQPDQSARDQSASSDDTCDK</sequence>
<name>A0A3S9PV23_9ACTO</name>
<dbReference type="Proteomes" id="UP000280344">
    <property type="component" value="Chromosome"/>
</dbReference>
<proteinExistence type="predicted"/>
<reference evidence="4 5" key="1">
    <citation type="submission" date="2018-12" db="EMBL/GenBank/DDBJ databases">
        <title>Complete genome sequence of Flaviflexus sp. H23T48.</title>
        <authorList>
            <person name="Bae J.-W."/>
            <person name="Lee J.-Y."/>
        </authorList>
    </citation>
    <scope>NUCLEOTIDE SEQUENCE [LARGE SCALE GENOMIC DNA]</scope>
    <source>
        <strain evidence="4 5">H23T48</strain>
    </source>
</reference>
<dbReference type="EMBL" id="CP034593">
    <property type="protein sequence ID" value="AZQ76203.1"/>
    <property type="molecule type" value="Genomic_DNA"/>
</dbReference>
<feature type="domain" description="AMP-binding enzyme C-terminal" evidence="3">
    <location>
        <begin position="463"/>
        <end position="538"/>
    </location>
</feature>
<dbReference type="PANTHER" id="PTHR43767:SF1">
    <property type="entry name" value="NONRIBOSOMAL PEPTIDE SYNTHASE PES1 (EUROFUNG)-RELATED"/>
    <property type="match status" value="1"/>
</dbReference>
<dbReference type="GO" id="GO:0004467">
    <property type="term" value="F:long-chain fatty acid-CoA ligase activity"/>
    <property type="evidence" value="ECO:0007669"/>
    <property type="project" value="UniProtKB-EC"/>
</dbReference>
<dbReference type="Pfam" id="PF13193">
    <property type="entry name" value="AMP-binding_C"/>
    <property type="match status" value="1"/>
</dbReference>
<dbReference type="InterPro" id="IPR050237">
    <property type="entry name" value="ATP-dep_AMP-bd_enzyme"/>
</dbReference>
<keyword evidence="4" id="KW-0436">Ligase</keyword>
<dbReference type="InterPro" id="IPR020845">
    <property type="entry name" value="AMP-binding_CS"/>
</dbReference>
<keyword evidence="5" id="KW-1185">Reference proteome</keyword>
<dbReference type="OrthoDB" id="9803968at2"/>
<dbReference type="InterPro" id="IPR042099">
    <property type="entry name" value="ANL_N_sf"/>
</dbReference>
<evidence type="ECO:0000256" key="1">
    <source>
        <dbReference type="SAM" id="MobiDB-lite"/>
    </source>
</evidence>
<dbReference type="AlphaFoldDB" id="A0A3S9PV23"/>
<gene>
    <name evidence="4" type="ORF">EJ997_01510</name>
</gene>
<accession>A0A3S9PV23</accession>
<dbReference type="InterPro" id="IPR045851">
    <property type="entry name" value="AMP-bd_C_sf"/>
</dbReference>
<evidence type="ECO:0000313" key="5">
    <source>
        <dbReference type="Proteomes" id="UP000280344"/>
    </source>
</evidence>
<dbReference type="PROSITE" id="PS00455">
    <property type="entry name" value="AMP_BINDING"/>
    <property type="match status" value="1"/>
</dbReference>
<evidence type="ECO:0000259" key="3">
    <source>
        <dbReference type="Pfam" id="PF13193"/>
    </source>
</evidence>
<feature type="compositionally biased region" description="Basic and acidic residues" evidence="1">
    <location>
        <begin position="562"/>
        <end position="587"/>
    </location>
</feature>